<keyword evidence="3" id="KW-1185">Reference proteome</keyword>
<comment type="caution">
    <text evidence="2">The sequence shown here is derived from an EMBL/GenBank/DDBJ whole genome shotgun (WGS) entry which is preliminary data.</text>
</comment>
<protein>
    <submittedName>
        <fullName evidence="2">Uncharacterized protein</fullName>
    </submittedName>
</protein>
<dbReference type="AlphaFoldDB" id="A0AA36C371"/>
<dbReference type="EMBL" id="CATQJA010000004">
    <property type="protein sequence ID" value="CAJ0557330.1"/>
    <property type="molecule type" value="Genomic_DNA"/>
</dbReference>
<accession>A0AA36C371</accession>
<sequence length="117" mass="13675">MDSANSTLQRVHFALELDMGHLSLEDIYPRDVADYGHMRVGMTDLYVKENHAIYGLTTLGEYREMTSQLLRDDAVQMIISDKLAALPKDYDPWIWRINRHRALRAKYGDKFDPWSDD</sequence>
<proteinExistence type="predicted"/>
<reference evidence="2" key="1">
    <citation type="submission" date="2023-06" db="EMBL/GenBank/DDBJ databases">
        <authorList>
            <person name="Delattre M."/>
        </authorList>
    </citation>
    <scope>NUCLEOTIDE SEQUENCE</scope>
    <source>
        <strain evidence="2">AF72</strain>
    </source>
</reference>
<feature type="non-terminal residue" evidence="2">
    <location>
        <position position="117"/>
    </location>
</feature>
<organism evidence="2 3">
    <name type="scientific">Mesorhabditis spiculigera</name>
    <dbReference type="NCBI Taxonomy" id="96644"/>
    <lineage>
        <taxon>Eukaryota</taxon>
        <taxon>Metazoa</taxon>
        <taxon>Ecdysozoa</taxon>
        <taxon>Nematoda</taxon>
        <taxon>Chromadorea</taxon>
        <taxon>Rhabditida</taxon>
        <taxon>Rhabditina</taxon>
        <taxon>Rhabditomorpha</taxon>
        <taxon>Rhabditoidea</taxon>
        <taxon>Rhabditidae</taxon>
        <taxon>Mesorhabditinae</taxon>
        <taxon>Mesorhabditis</taxon>
    </lineage>
</organism>
<evidence type="ECO:0000313" key="1">
    <source>
        <dbReference type="EMBL" id="CAJ0557330.1"/>
    </source>
</evidence>
<evidence type="ECO:0000313" key="3">
    <source>
        <dbReference type="Proteomes" id="UP001177023"/>
    </source>
</evidence>
<dbReference type="Proteomes" id="UP001177023">
    <property type="component" value="Unassembled WGS sequence"/>
</dbReference>
<dbReference type="EMBL" id="CATQJA010000045">
    <property type="protein sequence ID" value="CAJ0557577.1"/>
    <property type="molecule type" value="Genomic_DNA"/>
</dbReference>
<gene>
    <name evidence="2" type="ORF">MSPICULIGERA_LOCUS335</name>
    <name evidence="1" type="ORF">MSPICULIGERA_LOCUS88</name>
</gene>
<name>A0AA36C371_9BILA</name>
<evidence type="ECO:0000313" key="2">
    <source>
        <dbReference type="EMBL" id="CAJ0557577.1"/>
    </source>
</evidence>